<proteinExistence type="predicted"/>
<comment type="caution">
    <text evidence="1">The sequence shown here is derived from an EMBL/GenBank/DDBJ whole genome shotgun (WGS) entry which is preliminary data.</text>
</comment>
<keyword evidence="2" id="KW-1185">Reference proteome</keyword>
<dbReference type="Proteomes" id="UP000619486">
    <property type="component" value="Unassembled WGS sequence"/>
</dbReference>
<accession>A0A918LRN8</accession>
<dbReference type="AlphaFoldDB" id="A0A918LRN8"/>
<dbReference type="EMBL" id="BMQQ01000016">
    <property type="protein sequence ID" value="GGT43570.1"/>
    <property type="molecule type" value="Genomic_DNA"/>
</dbReference>
<gene>
    <name evidence="1" type="ORF">GCM10014713_41610</name>
</gene>
<name>A0A918LRN8_9ACTN</name>
<evidence type="ECO:0000313" key="1">
    <source>
        <dbReference type="EMBL" id="GGT43570.1"/>
    </source>
</evidence>
<dbReference type="RefSeq" id="WP_189203072.1">
    <property type="nucleotide sequence ID" value="NZ_BMQQ01000016.1"/>
</dbReference>
<evidence type="ECO:0000313" key="2">
    <source>
        <dbReference type="Proteomes" id="UP000619486"/>
    </source>
</evidence>
<reference evidence="1" key="1">
    <citation type="journal article" date="2014" name="Int. J. Syst. Evol. Microbiol.">
        <title>Complete genome sequence of Corynebacterium casei LMG S-19264T (=DSM 44701T), isolated from a smear-ripened cheese.</title>
        <authorList>
            <consortium name="US DOE Joint Genome Institute (JGI-PGF)"/>
            <person name="Walter F."/>
            <person name="Albersmeier A."/>
            <person name="Kalinowski J."/>
            <person name="Ruckert C."/>
        </authorList>
    </citation>
    <scope>NUCLEOTIDE SEQUENCE</scope>
    <source>
        <strain evidence="1">JCM 3172</strain>
    </source>
</reference>
<organism evidence="1 2">
    <name type="scientific">Streptomyces purpureus</name>
    <dbReference type="NCBI Taxonomy" id="1951"/>
    <lineage>
        <taxon>Bacteria</taxon>
        <taxon>Bacillati</taxon>
        <taxon>Actinomycetota</taxon>
        <taxon>Actinomycetes</taxon>
        <taxon>Kitasatosporales</taxon>
        <taxon>Streptomycetaceae</taxon>
        <taxon>Streptomyces</taxon>
    </lineage>
</organism>
<protein>
    <submittedName>
        <fullName evidence="1">Uncharacterized protein</fullName>
    </submittedName>
</protein>
<reference evidence="1" key="2">
    <citation type="submission" date="2020-09" db="EMBL/GenBank/DDBJ databases">
        <authorList>
            <person name="Sun Q."/>
            <person name="Ohkuma M."/>
        </authorList>
    </citation>
    <scope>NUCLEOTIDE SEQUENCE</scope>
    <source>
        <strain evidence="1">JCM 3172</strain>
    </source>
</reference>
<sequence>MTTPDVPPALLDWRDSSHWSRTPKPCRYCGTDAYTRDSRRKAAHKTCAEQALAQQAADAAEAYDAERLA</sequence>